<dbReference type="SUPFAM" id="SSF52743">
    <property type="entry name" value="Subtilisin-like"/>
    <property type="match status" value="1"/>
</dbReference>
<keyword evidence="8" id="KW-1185">Reference proteome</keyword>
<feature type="active site" description="Charge relay system" evidence="5">
    <location>
        <position position="176"/>
    </location>
</feature>
<evidence type="ECO:0000313" key="8">
    <source>
        <dbReference type="Proteomes" id="UP001500552"/>
    </source>
</evidence>
<dbReference type="RefSeq" id="WP_345158771.1">
    <property type="nucleotide sequence ID" value="NZ_BAABHC010000011.1"/>
</dbReference>
<dbReference type="InterPro" id="IPR015500">
    <property type="entry name" value="Peptidase_S8_subtilisin-rel"/>
</dbReference>
<dbReference type="PANTHER" id="PTHR43806:SF11">
    <property type="entry name" value="CEREVISIN-RELATED"/>
    <property type="match status" value="1"/>
</dbReference>
<dbReference type="InterPro" id="IPR023828">
    <property type="entry name" value="Peptidase_S8_Ser-AS"/>
</dbReference>
<keyword evidence="4 5" id="KW-0720">Serine protease</keyword>
<proteinExistence type="inferred from homology"/>
<dbReference type="Gene3D" id="3.40.50.200">
    <property type="entry name" value="Peptidase S8/S53 domain"/>
    <property type="match status" value="1"/>
</dbReference>
<comment type="similarity">
    <text evidence="1 5">Belongs to the peptidase S8 family.</text>
</comment>
<dbReference type="InterPro" id="IPR036852">
    <property type="entry name" value="Peptidase_S8/S53_dom_sf"/>
</dbReference>
<evidence type="ECO:0000256" key="2">
    <source>
        <dbReference type="ARBA" id="ARBA00022670"/>
    </source>
</evidence>
<dbReference type="PROSITE" id="PS51892">
    <property type="entry name" value="SUBTILASE"/>
    <property type="match status" value="1"/>
</dbReference>
<dbReference type="PANTHER" id="PTHR43806">
    <property type="entry name" value="PEPTIDASE S8"/>
    <property type="match status" value="1"/>
</dbReference>
<dbReference type="PROSITE" id="PS00138">
    <property type="entry name" value="SUBTILASE_SER"/>
    <property type="match status" value="1"/>
</dbReference>
<evidence type="ECO:0000256" key="1">
    <source>
        <dbReference type="ARBA" id="ARBA00011073"/>
    </source>
</evidence>
<sequence>MKKNTLLLSHLVHAGKRSLFRRSLSVLAVASSVALLSACESAPDESVAPATELGQLADVQQAKGMLGVNILLKAPVTENILSELKRYGTVKEVIPEINALTMLVAADKLEIIQSLAYVDMANPDAERKGAPVDAVSVADFTGGLNTWNLDAVNVTELGEGRTVQQDATGVYVGVLDTGLLDSWRQYFPEERIATQYAKSFGGGGAVNVGNVAEQPNKWEHDQNSHGTHVTSTIIGFNLRGTAINGVAPKATIIPVKVLNQNGSGWSSVIARGIVYMANLKAGPLKDSPVVVNMSLGGGALDAVEKAAVDYAIAQGVIIVASAGNSGKAGMGYPGAYAPVISVASAGLKAEFSVPAWWYALDVPETLDPNPYYIASYSSIARSGQDLDVTAPGSNIVGPYQNNSGNLSYYYLSGTSMASPHVAGIVALMAQENPALRADQAESVLEAAAVLLPDWKAEEAGAGFITADAALGTVQ</sequence>
<dbReference type="InterPro" id="IPR000209">
    <property type="entry name" value="Peptidase_S8/S53_dom"/>
</dbReference>
<feature type="domain" description="Peptidase S8/S53" evidence="6">
    <location>
        <begin position="168"/>
        <end position="448"/>
    </location>
</feature>
<feature type="active site" description="Charge relay system" evidence="5">
    <location>
        <position position="415"/>
    </location>
</feature>
<reference evidence="8" key="1">
    <citation type="journal article" date="2019" name="Int. J. Syst. Evol. Microbiol.">
        <title>The Global Catalogue of Microorganisms (GCM) 10K type strain sequencing project: providing services to taxonomists for standard genome sequencing and annotation.</title>
        <authorList>
            <consortium name="The Broad Institute Genomics Platform"/>
            <consortium name="The Broad Institute Genome Sequencing Center for Infectious Disease"/>
            <person name="Wu L."/>
            <person name="Ma J."/>
        </authorList>
    </citation>
    <scope>NUCLEOTIDE SEQUENCE [LARGE SCALE GENOMIC DNA]</scope>
    <source>
        <strain evidence="8">JCM 17926</strain>
    </source>
</reference>
<evidence type="ECO:0000256" key="3">
    <source>
        <dbReference type="ARBA" id="ARBA00022801"/>
    </source>
</evidence>
<protein>
    <submittedName>
        <fullName evidence="7">S8 family peptidase</fullName>
    </submittedName>
</protein>
<gene>
    <name evidence="7" type="ORF">GCM10023188_20200</name>
</gene>
<dbReference type="InterPro" id="IPR050131">
    <property type="entry name" value="Peptidase_S8_subtilisin-like"/>
</dbReference>
<evidence type="ECO:0000256" key="5">
    <source>
        <dbReference type="PROSITE-ProRule" id="PRU01240"/>
    </source>
</evidence>
<evidence type="ECO:0000313" key="7">
    <source>
        <dbReference type="EMBL" id="GAA4432057.1"/>
    </source>
</evidence>
<evidence type="ECO:0000259" key="6">
    <source>
        <dbReference type="Pfam" id="PF00082"/>
    </source>
</evidence>
<accession>A0ABP8LPE3</accession>
<keyword evidence="3 5" id="KW-0378">Hydrolase</keyword>
<name>A0ABP8LPE3_9BACT</name>
<dbReference type="Proteomes" id="UP001500552">
    <property type="component" value="Unassembled WGS sequence"/>
</dbReference>
<dbReference type="EMBL" id="BAABHC010000011">
    <property type="protein sequence ID" value="GAA4432057.1"/>
    <property type="molecule type" value="Genomic_DNA"/>
</dbReference>
<dbReference type="Pfam" id="PF00082">
    <property type="entry name" value="Peptidase_S8"/>
    <property type="match status" value="1"/>
</dbReference>
<dbReference type="PRINTS" id="PR00723">
    <property type="entry name" value="SUBTILISIN"/>
</dbReference>
<keyword evidence="2 5" id="KW-0645">Protease</keyword>
<comment type="caution">
    <text evidence="7">The sequence shown here is derived from an EMBL/GenBank/DDBJ whole genome shotgun (WGS) entry which is preliminary data.</text>
</comment>
<organism evidence="7 8">
    <name type="scientific">Pontibacter saemangeumensis</name>
    <dbReference type="NCBI Taxonomy" id="1084525"/>
    <lineage>
        <taxon>Bacteria</taxon>
        <taxon>Pseudomonadati</taxon>
        <taxon>Bacteroidota</taxon>
        <taxon>Cytophagia</taxon>
        <taxon>Cytophagales</taxon>
        <taxon>Hymenobacteraceae</taxon>
        <taxon>Pontibacter</taxon>
    </lineage>
</organism>
<evidence type="ECO:0000256" key="4">
    <source>
        <dbReference type="ARBA" id="ARBA00022825"/>
    </source>
</evidence>
<feature type="active site" description="Charge relay system" evidence="5">
    <location>
        <position position="225"/>
    </location>
</feature>